<evidence type="ECO:0000256" key="7">
    <source>
        <dbReference type="ARBA" id="ARBA00023187"/>
    </source>
</evidence>
<reference evidence="12 13" key="1">
    <citation type="journal article" date="2018" name="Nat. Ecol. Evol.">
        <title>Genomic signatures of mitonuclear coevolution across populations of Tigriopus californicus.</title>
        <authorList>
            <person name="Barreto F.S."/>
            <person name="Watson E.T."/>
            <person name="Lima T.G."/>
            <person name="Willett C.S."/>
            <person name="Edmands S."/>
            <person name="Li W."/>
            <person name="Burton R.S."/>
        </authorList>
    </citation>
    <scope>NUCLEOTIDE SEQUENCE [LARGE SCALE GENOMIC DNA]</scope>
    <source>
        <strain evidence="12 13">San Diego</strain>
    </source>
</reference>
<dbReference type="OMA" id="VCAGKSI"/>
<dbReference type="PROSITE" id="PS50102">
    <property type="entry name" value="RRM"/>
    <property type="match status" value="2"/>
</dbReference>
<dbReference type="CDD" id="cd19609">
    <property type="entry name" value="NTD_TDP-43"/>
    <property type="match status" value="1"/>
</dbReference>
<dbReference type="GO" id="GO:0008380">
    <property type="term" value="P:RNA splicing"/>
    <property type="evidence" value="ECO:0007669"/>
    <property type="project" value="UniProtKB-KW"/>
</dbReference>
<keyword evidence="13" id="KW-1185">Reference proteome</keyword>
<keyword evidence="7" id="KW-0508">mRNA splicing</keyword>
<dbReference type="SUPFAM" id="SSF54928">
    <property type="entry name" value="RNA-binding domain, RBD"/>
    <property type="match status" value="2"/>
</dbReference>
<evidence type="ECO:0000313" key="13">
    <source>
        <dbReference type="Proteomes" id="UP000318571"/>
    </source>
</evidence>
<feature type="domain" description="RRM" evidence="11">
    <location>
        <begin position="206"/>
        <end position="288"/>
    </location>
</feature>
<dbReference type="InterPro" id="IPR000504">
    <property type="entry name" value="RRM_dom"/>
</dbReference>
<sequence>MTAAAAWVKIVENEGQSEDDEPMEIQTEPDGTLLLSSIITQFPGTIGLKFKNQETGGFRGVRCKEGVLQPPNPDGWGIITYICTKPKKSDDEPAAKRLKTSEVAAESKAENKKSDETSDLIVLGLPFSMDVTEVREFFEKFGPLSLCSVKRNKDGSSKGYGFMRYKDMESQKKSMLTRHMMQGRWVDVKIPDSQDKKVGADEGGIYKVFVARIDDSLSKQDLEDHFKQFGEITDIFWPRPFRGFAFVTFLESRVAQSLLNKDHVIKGVSVHIGMPVNRKKMDAPEARSSWSDGNASSSWGGYSRGGGGGGGYGGGYGGSGSFPVGDGGAGGRV</sequence>
<keyword evidence="5" id="KW-0805">Transcription regulation</keyword>
<evidence type="ECO:0000256" key="1">
    <source>
        <dbReference type="ARBA" id="ARBA00004123"/>
    </source>
</evidence>
<feature type="region of interest" description="Disordered" evidence="10">
    <location>
        <begin position="88"/>
        <end position="111"/>
    </location>
</feature>
<accession>A0A553NBJ4</accession>
<keyword evidence="6" id="KW-0804">Transcription</keyword>
<dbReference type="GO" id="GO:0000785">
    <property type="term" value="C:chromatin"/>
    <property type="evidence" value="ECO:0007669"/>
    <property type="project" value="TreeGrafter"/>
</dbReference>
<dbReference type="STRING" id="6832.A0A553NBJ4"/>
<dbReference type="Pfam" id="PF18694">
    <property type="entry name" value="TDP-43_N"/>
    <property type="match status" value="1"/>
</dbReference>
<dbReference type="PANTHER" id="PTHR48033">
    <property type="entry name" value="RNA-BINDING (RRM/RBD/RNP MOTIFS) FAMILY PROTEIN"/>
    <property type="match status" value="1"/>
</dbReference>
<keyword evidence="8" id="KW-0539">Nucleus</keyword>
<evidence type="ECO:0000256" key="5">
    <source>
        <dbReference type="ARBA" id="ARBA00023015"/>
    </source>
</evidence>
<dbReference type="GO" id="GO:0010468">
    <property type="term" value="P:regulation of gene expression"/>
    <property type="evidence" value="ECO:0007669"/>
    <property type="project" value="TreeGrafter"/>
</dbReference>
<evidence type="ECO:0000256" key="8">
    <source>
        <dbReference type="ARBA" id="ARBA00023242"/>
    </source>
</evidence>
<evidence type="ECO:0000313" key="12">
    <source>
        <dbReference type="EMBL" id="TRY62811.1"/>
    </source>
</evidence>
<gene>
    <name evidence="12" type="ORF">TCAL_12501</name>
</gene>
<dbReference type="AlphaFoldDB" id="A0A553NBJ4"/>
<keyword evidence="3" id="KW-0677">Repeat</keyword>
<feature type="region of interest" description="Disordered" evidence="10">
    <location>
        <begin position="281"/>
        <end position="300"/>
    </location>
</feature>
<organism evidence="12 13">
    <name type="scientific">Tigriopus californicus</name>
    <name type="common">Marine copepod</name>
    <dbReference type="NCBI Taxonomy" id="6832"/>
    <lineage>
        <taxon>Eukaryota</taxon>
        <taxon>Metazoa</taxon>
        <taxon>Ecdysozoa</taxon>
        <taxon>Arthropoda</taxon>
        <taxon>Crustacea</taxon>
        <taxon>Multicrustacea</taxon>
        <taxon>Hexanauplia</taxon>
        <taxon>Copepoda</taxon>
        <taxon>Harpacticoida</taxon>
        <taxon>Harpacticidae</taxon>
        <taxon>Tigriopus</taxon>
    </lineage>
</organism>
<comment type="caution">
    <text evidence="12">The sequence shown here is derived from an EMBL/GenBank/DDBJ whole genome shotgun (WGS) entry which is preliminary data.</text>
</comment>
<dbReference type="EMBL" id="VCGU01000458">
    <property type="protein sequence ID" value="TRY62811.1"/>
    <property type="molecule type" value="Genomic_DNA"/>
</dbReference>
<evidence type="ECO:0000256" key="3">
    <source>
        <dbReference type="ARBA" id="ARBA00022737"/>
    </source>
</evidence>
<evidence type="ECO:0000256" key="4">
    <source>
        <dbReference type="ARBA" id="ARBA00022884"/>
    </source>
</evidence>
<dbReference type="OrthoDB" id="2020831at2759"/>
<dbReference type="GO" id="GO:0003723">
    <property type="term" value="F:RNA binding"/>
    <property type="evidence" value="ECO:0007669"/>
    <property type="project" value="UniProtKB-UniRule"/>
</dbReference>
<dbReference type="SMART" id="SM00360">
    <property type="entry name" value="RRM"/>
    <property type="match status" value="2"/>
</dbReference>
<feature type="domain" description="RRM" evidence="11">
    <location>
        <begin position="118"/>
        <end position="193"/>
    </location>
</feature>
<evidence type="ECO:0000256" key="6">
    <source>
        <dbReference type="ARBA" id="ARBA00023163"/>
    </source>
</evidence>
<dbReference type="Proteomes" id="UP000318571">
    <property type="component" value="Chromosome 10"/>
</dbReference>
<dbReference type="Gene3D" id="3.30.70.330">
    <property type="match status" value="2"/>
</dbReference>
<name>A0A553NBJ4_TIGCA</name>
<dbReference type="GO" id="GO:0006397">
    <property type="term" value="P:mRNA processing"/>
    <property type="evidence" value="ECO:0007669"/>
    <property type="project" value="UniProtKB-KW"/>
</dbReference>
<keyword evidence="2" id="KW-0507">mRNA processing</keyword>
<feature type="compositionally biased region" description="Low complexity" evidence="10">
    <location>
        <begin position="288"/>
        <end position="300"/>
    </location>
</feature>
<keyword evidence="4 9" id="KW-0694">RNA-binding</keyword>
<dbReference type="GO" id="GO:0005654">
    <property type="term" value="C:nucleoplasm"/>
    <property type="evidence" value="ECO:0007669"/>
    <property type="project" value="TreeGrafter"/>
</dbReference>
<dbReference type="InterPro" id="IPR035979">
    <property type="entry name" value="RBD_domain_sf"/>
</dbReference>
<proteinExistence type="predicted"/>
<evidence type="ECO:0000256" key="2">
    <source>
        <dbReference type="ARBA" id="ARBA00022664"/>
    </source>
</evidence>
<evidence type="ECO:0000259" key="11">
    <source>
        <dbReference type="PROSITE" id="PS50102"/>
    </source>
</evidence>
<evidence type="ECO:0000256" key="9">
    <source>
        <dbReference type="PROSITE-ProRule" id="PRU00176"/>
    </source>
</evidence>
<comment type="subcellular location">
    <subcellularLocation>
        <location evidence="1">Nucleus</location>
    </subcellularLocation>
</comment>
<dbReference type="InterPro" id="IPR041105">
    <property type="entry name" value="TDP-43_N"/>
</dbReference>
<dbReference type="Pfam" id="PF00076">
    <property type="entry name" value="RRM_1"/>
    <property type="match status" value="2"/>
</dbReference>
<feature type="region of interest" description="Disordered" evidence="10">
    <location>
        <begin position="313"/>
        <end position="333"/>
    </location>
</feature>
<dbReference type="PANTHER" id="PTHR48033:SF9">
    <property type="entry name" value="TAR DNA-BINDING PROTEIN 43"/>
    <property type="match status" value="1"/>
</dbReference>
<dbReference type="InterPro" id="IPR012677">
    <property type="entry name" value="Nucleotide-bd_a/b_plait_sf"/>
</dbReference>
<evidence type="ECO:0000256" key="10">
    <source>
        <dbReference type="SAM" id="MobiDB-lite"/>
    </source>
</evidence>
<protein>
    <recommendedName>
        <fullName evidence="11">RRM domain-containing protein</fullName>
    </recommendedName>
</protein>